<dbReference type="Gene3D" id="1.10.3720.10">
    <property type="entry name" value="MetI-like"/>
    <property type="match status" value="1"/>
</dbReference>
<dbReference type="EMBL" id="FQXR01000002">
    <property type="protein sequence ID" value="SHH32616.1"/>
    <property type="molecule type" value="Genomic_DNA"/>
</dbReference>
<feature type="domain" description="ABC transmembrane type-1" evidence="8">
    <location>
        <begin position="113"/>
        <end position="302"/>
    </location>
</feature>
<dbReference type="InterPro" id="IPR050366">
    <property type="entry name" value="BP-dependent_transpt_permease"/>
</dbReference>
<feature type="transmembrane region" description="Helical" evidence="7">
    <location>
        <begin position="52"/>
        <end position="73"/>
    </location>
</feature>
<comment type="subcellular location">
    <subcellularLocation>
        <location evidence="1 7">Cell membrane</location>
        <topology evidence="1 7">Multi-pass membrane protein</topology>
    </subcellularLocation>
</comment>
<dbReference type="RefSeq" id="WP_072742532.1">
    <property type="nucleotide sequence ID" value="NZ_FQXR01000002.1"/>
</dbReference>
<evidence type="ECO:0000256" key="2">
    <source>
        <dbReference type="ARBA" id="ARBA00022448"/>
    </source>
</evidence>
<dbReference type="CDD" id="cd06261">
    <property type="entry name" value="TM_PBP2"/>
    <property type="match status" value="1"/>
</dbReference>
<feature type="transmembrane region" description="Helical" evidence="7">
    <location>
        <begin position="162"/>
        <end position="185"/>
    </location>
</feature>
<evidence type="ECO:0000313" key="9">
    <source>
        <dbReference type="EMBL" id="SHH32616.1"/>
    </source>
</evidence>
<dbReference type="Proteomes" id="UP000184389">
    <property type="component" value="Unassembled WGS sequence"/>
</dbReference>
<name>A0A1M5S2C9_9FIRM</name>
<sequence>MSDVNVKQPEKLNVSKDMFEIVGKDEMNYDKIVRPSLTYWADAWRRLKENKLAIMSIIILIIVVAMAFIGPHLRPWAYDDQDFSVINKGPDSVHWFGTDDLGRDLFVRCWEGAKISLFIALISTIINVTIGIIYGGISGYLGGKTDMIMMRIVEIIYSIPELLWVILLMVVIGQGLGTIILAISITGWGGMARIVRGQILQIKQMEYVLAAKTLGADTSRIITKHLVPNTMGPIIINLTFQVPGAIFTEAMLSYIGLGLPEPIASWGTLAQRGTRMLLIHPYQLLFPALLISITMLAFNILGDGLRDSLDPRLRK</sequence>
<reference evidence="9 10" key="1">
    <citation type="submission" date="2016-11" db="EMBL/GenBank/DDBJ databases">
        <authorList>
            <person name="Jaros S."/>
            <person name="Januszkiewicz K."/>
            <person name="Wedrychowicz H."/>
        </authorList>
    </citation>
    <scope>NUCLEOTIDE SEQUENCE [LARGE SCALE GENOMIC DNA]</scope>
    <source>
        <strain evidence="9 10">DSM 13106</strain>
    </source>
</reference>
<gene>
    <name evidence="9" type="ORF">SAMN02745180_00053</name>
</gene>
<evidence type="ECO:0000256" key="6">
    <source>
        <dbReference type="ARBA" id="ARBA00023136"/>
    </source>
</evidence>
<keyword evidence="5 7" id="KW-1133">Transmembrane helix</keyword>
<dbReference type="GO" id="GO:0005886">
    <property type="term" value="C:plasma membrane"/>
    <property type="evidence" value="ECO:0007669"/>
    <property type="project" value="UniProtKB-SubCell"/>
</dbReference>
<organism evidence="9 10">
    <name type="scientific">Sporanaerobacter acetigenes DSM 13106</name>
    <dbReference type="NCBI Taxonomy" id="1123281"/>
    <lineage>
        <taxon>Bacteria</taxon>
        <taxon>Bacillati</taxon>
        <taxon>Bacillota</taxon>
        <taxon>Tissierellia</taxon>
        <taxon>Tissierellales</taxon>
        <taxon>Sporanaerobacteraceae</taxon>
        <taxon>Sporanaerobacter</taxon>
    </lineage>
</organism>
<proteinExistence type="inferred from homology"/>
<dbReference type="PANTHER" id="PTHR43386">
    <property type="entry name" value="OLIGOPEPTIDE TRANSPORT SYSTEM PERMEASE PROTEIN APPC"/>
    <property type="match status" value="1"/>
</dbReference>
<dbReference type="SUPFAM" id="SSF161098">
    <property type="entry name" value="MetI-like"/>
    <property type="match status" value="1"/>
</dbReference>
<keyword evidence="6 7" id="KW-0472">Membrane</keyword>
<dbReference type="AlphaFoldDB" id="A0A1M5S2C9"/>
<dbReference type="OrthoDB" id="9783218at2"/>
<dbReference type="GO" id="GO:0055085">
    <property type="term" value="P:transmembrane transport"/>
    <property type="evidence" value="ECO:0007669"/>
    <property type="project" value="InterPro"/>
</dbReference>
<dbReference type="PROSITE" id="PS50928">
    <property type="entry name" value="ABC_TM1"/>
    <property type="match status" value="1"/>
</dbReference>
<dbReference type="InterPro" id="IPR000515">
    <property type="entry name" value="MetI-like"/>
</dbReference>
<keyword evidence="4 7" id="KW-0812">Transmembrane</keyword>
<protein>
    <submittedName>
        <fullName evidence="9">Oligopeptide transport system permease protein</fullName>
    </submittedName>
</protein>
<evidence type="ECO:0000256" key="4">
    <source>
        <dbReference type="ARBA" id="ARBA00022692"/>
    </source>
</evidence>
<keyword evidence="2 7" id="KW-0813">Transport</keyword>
<evidence type="ECO:0000256" key="5">
    <source>
        <dbReference type="ARBA" id="ARBA00022989"/>
    </source>
</evidence>
<keyword evidence="10" id="KW-1185">Reference proteome</keyword>
<evidence type="ECO:0000256" key="3">
    <source>
        <dbReference type="ARBA" id="ARBA00022475"/>
    </source>
</evidence>
<dbReference type="Pfam" id="PF12911">
    <property type="entry name" value="OppC_N"/>
    <property type="match status" value="1"/>
</dbReference>
<dbReference type="PANTHER" id="PTHR43386:SF22">
    <property type="entry name" value="OLIGOPEPTIDE TRANSPORT SYSTEM PERMEASE PROTEIN OPPC"/>
    <property type="match status" value="1"/>
</dbReference>
<dbReference type="STRING" id="1123281.SAMN02745180_00053"/>
<accession>A0A1M5S2C9</accession>
<dbReference type="Pfam" id="PF00528">
    <property type="entry name" value="BPD_transp_1"/>
    <property type="match status" value="1"/>
</dbReference>
<evidence type="ECO:0000313" key="10">
    <source>
        <dbReference type="Proteomes" id="UP000184389"/>
    </source>
</evidence>
<feature type="transmembrane region" description="Helical" evidence="7">
    <location>
        <begin position="284"/>
        <end position="305"/>
    </location>
</feature>
<dbReference type="InterPro" id="IPR035906">
    <property type="entry name" value="MetI-like_sf"/>
</dbReference>
<evidence type="ECO:0000259" key="8">
    <source>
        <dbReference type="PROSITE" id="PS50928"/>
    </source>
</evidence>
<keyword evidence="3" id="KW-1003">Cell membrane</keyword>
<dbReference type="InterPro" id="IPR025966">
    <property type="entry name" value="OppC_N"/>
</dbReference>
<evidence type="ECO:0000256" key="1">
    <source>
        <dbReference type="ARBA" id="ARBA00004651"/>
    </source>
</evidence>
<comment type="similarity">
    <text evidence="7">Belongs to the binding-protein-dependent transport system permease family.</text>
</comment>
<feature type="transmembrane region" description="Helical" evidence="7">
    <location>
        <begin position="115"/>
        <end position="141"/>
    </location>
</feature>
<evidence type="ECO:0000256" key="7">
    <source>
        <dbReference type="RuleBase" id="RU363032"/>
    </source>
</evidence>